<sequence>MDNFTEIYKQLTAVPGLCDSIGMEKSMKFILLAASWKDVILALEPPLQEVHEPPVTLPEIIRTRLGATLQIQDEYIEGCWKAFKNVIWTYNGNTRYPQRMLKCEVAAYVQIQGEPVNVHHEHEFDHAVDDESTSVVTSNFFEEVPNPGYLTAPSSVSSETSSMPSLESVTSMDIPVIQGPSTASSTGTTEFLNHLAVEGREDVLYHSESFQVIAAWLREV</sequence>
<dbReference type="Proteomes" id="UP001215598">
    <property type="component" value="Unassembled WGS sequence"/>
</dbReference>
<accession>A0AAD7MI76</accession>
<name>A0AAD7MI76_9AGAR</name>
<organism evidence="1 2">
    <name type="scientific">Mycena metata</name>
    <dbReference type="NCBI Taxonomy" id="1033252"/>
    <lineage>
        <taxon>Eukaryota</taxon>
        <taxon>Fungi</taxon>
        <taxon>Dikarya</taxon>
        <taxon>Basidiomycota</taxon>
        <taxon>Agaricomycotina</taxon>
        <taxon>Agaricomycetes</taxon>
        <taxon>Agaricomycetidae</taxon>
        <taxon>Agaricales</taxon>
        <taxon>Marasmiineae</taxon>
        <taxon>Mycenaceae</taxon>
        <taxon>Mycena</taxon>
    </lineage>
</organism>
<dbReference type="AlphaFoldDB" id="A0AAD7MI76"/>
<evidence type="ECO:0000313" key="2">
    <source>
        <dbReference type="Proteomes" id="UP001215598"/>
    </source>
</evidence>
<comment type="caution">
    <text evidence="1">The sequence shown here is derived from an EMBL/GenBank/DDBJ whole genome shotgun (WGS) entry which is preliminary data.</text>
</comment>
<gene>
    <name evidence="1" type="ORF">B0H16DRAFT_1476127</name>
</gene>
<reference evidence="1" key="1">
    <citation type="submission" date="2023-03" db="EMBL/GenBank/DDBJ databases">
        <title>Massive genome expansion in bonnet fungi (Mycena s.s.) driven by repeated elements and novel gene families across ecological guilds.</title>
        <authorList>
            <consortium name="Lawrence Berkeley National Laboratory"/>
            <person name="Harder C.B."/>
            <person name="Miyauchi S."/>
            <person name="Viragh M."/>
            <person name="Kuo A."/>
            <person name="Thoen E."/>
            <person name="Andreopoulos B."/>
            <person name="Lu D."/>
            <person name="Skrede I."/>
            <person name="Drula E."/>
            <person name="Henrissat B."/>
            <person name="Morin E."/>
            <person name="Kohler A."/>
            <person name="Barry K."/>
            <person name="LaButti K."/>
            <person name="Morin E."/>
            <person name="Salamov A."/>
            <person name="Lipzen A."/>
            <person name="Mereny Z."/>
            <person name="Hegedus B."/>
            <person name="Baldrian P."/>
            <person name="Stursova M."/>
            <person name="Weitz H."/>
            <person name="Taylor A."/>
            <person name="Grigoriev I.V."/>
            <person name="Nagy L.G."/>
            <person name="Martin F."/>
            <person name="Kauserud H."/>
        </authorList>
    </citation>
    <scope>NUCLEOTIDE SEQUENCE</scope>
    <source>
        <strain evidence="1">CBHHK182m</strain>
    </source>
</reference>
<dbReference type="EMBL" id="JARKIB010000278">
    <property type="protein sequence ID" value="KAJ7717318.1"/>
    <property type="molecule type" value="Genomic_DNA"/>
</dbReference>
<keyword evidence="2" id="KW-1185">Reference proteome</keyword>
<proteinExistence type="predicted"/>
<evidence type="ECO:0000313" key="1">
    <source>
        <dbReference type="EMBL" id="KAJ7717318.1"/>
    </source>
</evidence>
<protein>
    <submittedName>
        <fullName evidence="1">Uncharacterized protein</fullName>
    </submittedName>
</protein>